<evidence type="ECO:0000313" key="5">
    <source>
        <dbReference type="Proteomes" id="UP000005207"/>
    </source>
</evidence>
<dbReference type="Pfam" id="PF25390">
    <property type="entry name" value="WD40_RLD"/>
    <property type="match status" value="1"/>
</dbReference>
<evidence type="ECO:0000256" key="1">
    <source>
        <dbReference type="ARBA" id="ARBA00022737"/>
    </source>
</evidence>
<feature type="repeat" description="RCC1" evidence="2">
    <location>
        <begin position="143"/>
        <end position="195"/>
    </location>
</feature>
<feature type="domain" description="RCC1-like" evidence="3">
    <location>
        <begin position="115"/>
        <end position="406"/>
    </location>
</feature>
<organism evidence="4 5">
    <name type="scientific">Oreochromis niloticus</name>
    <name type="common">Nile tilapia</name>
    <name type="synonym">Tilapia nilotica</name>
    <dbReference type="NCBI Taxonomy" id="8128"/>
    <lineage>
        <taxon>Eukaryota</taxon>
        <taxon>Metazoa</taxon>
        <taxon>Chordata</taxon>
        <taxon>Craniata</taxon>
        <taxon>Vertebrata</taxon>
        <taxon>Euteleostomi</taxon>
        <taxon>Actinopterygii</taxon>
        <taxon>Neopterygii</taxon>
        <taxon>Teleostei</taxon>
        <taxon>Neoteleostei</taxon>
        <taxon>Acanthomorphata</taxon>
        <taxon>Ovalentaria</taxon>
        <taxon>Cichlomorphae</taxon>
        <taxon>Cichliformes</taxon>
        <taxon>Cichlidae</taxon>
        <taxon>African cichlids</taxon>
        <taxon>Pseudocrenilabrinae</taxon>
        <taxon>Oreochromini</taxon>
        <taxon>Oreochromis</taxon>
    </lineage>
</organism>
<dbReference type="Ensembl" id="ENSONIT00000051831.1">
    <property type="protein sequence ID" value="ENSONIP00000057709.1"/>
    <property type="gene ID" value="ENSONIG00000040085.1"/>
</dbReference>
<dbReference type="PANTHER" id="PTHR22870">
    <property type="entry name" value="REGULATOR OF CHROMOSOME CONDENSATION"/>
    <property type="match status" value="1"/>
</dbReference>
<dbReference type="PRINTS" id="PR00633">
    <property type="entry name" value="RCCNDNSATION"/>
</dbReference>
<feature type="repeat" description="RCC1" evidence="2">
    <location>
        <begin position="357"/>
        <end position="408"/>
    </location>
</feature>
<feature type="repeat" description="RCC1" evidence="2">
    <location>
        <begin position="250"/>
        <end position="304"/>
    </location>
</feature>
<reference evidence="5" key="1">
    <citation type="submission" date="2012-01" db="EMBL/GenBank/DDBJ databases">
        <title>The Genome Sequence of Oreochromis niloticus (Nile Tilapia).</title>
        <authorList>
            <consortium name="Broad Institute Genome Assembly Team"/>
            <consortium name="Broad Institute Sequencing Platform"/>
            <person name="Di Palma F."/>
            <person name="Johnson J."/>
            <person name="Lander E.S."/>
            <person name="Lindblad-Toh K."/>
        </authorList>
    </citation>
    <scope>NUCLEOTIDE SEQUENCE [LARGE SCALE GENOMIC DNA]</scope>
</reference>
<reference evidence="4" key="3">
    <citation type="submission" date="2025-09" db="UniProtKB">
        <authorList>
            <consortium name="Ensembl"/>
        </authorList>
    </citation>
    <scope>IDENTIFICATION</scope>
</reference>
<dbReference type="InterPro" id="IPR000408">
    <property type="entry name" value="Reg_chr_condens"/>
</dbReference>
<dbReference type="InParanoid" id="A0A669DAT2"/>
<reference evidence="4" key="2">
    <citation type="submission" date="2025-08" db="UniProtKB">
        <authorList>
            <consortium name="Ensembl"/>
        </authorList>
    </citation>
    <scope>IDENTIFICATION</scope>
</reference>
<dbReference type="Proteomes" id="UP000005207">
    <property type="component" value="Linkage group LG7"/>
</dbReference>
<sequence>MFSWGEDCQRGFYVKDGSGTDSTTTHDGVHYLNISHHIADLSAGRNVLAFVKSNGNAFIIRTNESKDGRRARGRQKFVKHKEKIEAVSCGDDVVALLSESGKVLCVDTRHPPFTPSPLEAFSNKQVSQVACGSQHSVALTKDGQLYTWGQDCRGQLGLGTRESVCRSPQHVPSLSAIPLIQVAAGGDQSFALSHGAVFTFGSGQHGQGQLGLGTRKSVCRSPQHVPSLSAIPLIQVAAGGDQSFALSVSGGVFSWGRNDCGQLGLGDTKGTQYVNSPQHVRSLSAIPVVQVAAGGEQSFALSVSGGVFSWGRNDCGQLGLGDTQDRHTPTLVHYLNMKKTVSISCGKDHTAALTKDGAVFTFGSGQYGQLGHNSLQNEQRPRLVAELWGAKVTKVACGSEELHCWALQMLQV</sequence>
<evidence type="ECO:0000313" key="4">
    <source>
        <dbReference type="Ensembl" id="ENSONIP00000057709.1"/>
    </source>
</evidence>
<accession>A0A669DAT2</accession>
<feature type="repeat" description="RCC1" evidence="2">
    <location>
        <begin position="305"/>
        <end position="356"/>
    </location>
</feature>
<dbReference type="AlphaFoldDB" id="A0A669DAT2"/>
<proteinExistence type="predicted"/>
<keyword evidence="1" id="KW-0677">Repeat</keyword>
<dbReference type="PROSITE" id="PS00626">
    <property type="entry name" value="RCC1_2"/>
    <property type="match status" value="2"/>
</dbReference>
<feature type="repeat" description="RCC1" evidence="2">
    <location>
        <begin position="195"/>
        <end position="249"/>
    </location>
</feature>
<dbReference type="PANTHER" id="PTHR22870:SF408">
    <property type="entry name" value="OS09G0560450 PROTEIN"/>
    <property type="match status" value="1"/>
</dbReference>
<keyword evidence="5" id="KW-1185">Reference proteome</keyword>
<evidence type="ECO:0000259" key="3">
    <source>
        <dbReference type="Pfam" id="PF25390"/>
    </source>
</evidence>
<name>A0A669DAT2_ORENI</name>
<dbReference type="PROSITE" id="PS50012">
    <property type="entry name" value="RCC1_3"/>
    <property type="match status" value="6"/>
</dbReference>
<dbReference type="SUPFAM" id="SSF50985">
    <property type="entry name" value="RCC1/BLIP-II"/>
    <property type="match status" value="2"/>
</dbReference>
<dbReference type="GeneTree" id="ENSGT00940000163989"/>
<dbReference type="InterPro" id="IPR051210">
    <property type="entry name" value="Ub_ligase/GEF_domain"/>
</dbReference>
<dbReference type="InterPro" id="IPR009091">
    <property type="entry name" value="RCC1/BLIP-II"/>
</dbReference>
<dbReference type="Gene3D" id="2.130.10.30">
    <property type="entry name" value="Regulator of chromosome condensation 1/beta-lactamase-inhibitor protein II"/>
    <property type="match status" value="2"/>
</dbReference>
<feature type="repeat" description="RCC1" evidence="2">
    <location>
        <begin position="90"/>
        <end position="142"/>
    </location>
</feature>
<dbReference type="InterPro" id="IPR058923">
    <property type="entry name" value="RCC1-like_dom"/>
</dbReference>
<protein>
    <recommendedName>
        <fullName evidence="3">RCC1-like domain-containing protein</fullName>
    </recommendedName>
</protein>
<dbReference type="OMA" id="SEELHCW"/>
<evidence type="ECO:0000256" key="2">
    <source>
        <dbReference type="PROSITE-ProRule" id="PRU00235"/>
    </source>
</evidence>